<dbReference type="InterPro" id="IPR042087">
    <property type="entry name" value="DNA_pol_B_thumb"/>
</dbReference>
<sequence>MIIVYRHWRQKDCRKEPRVGERVPYVVIYGAPGLPLIQLVRSPDVVLADPALRVNATYYITRAIIPPLQRCFSLLGVDVMLWYNELPRVTSNINSSLVIEYLGGRGGTGNRGKVATSRGMSIARYFTPVSCVVCGAITTMSGTGTGAVLCSDCKSNPQTTVISLYEKIRTYERALDDIKRICEACLGCKLNRIDCISLDCPATYQRNQASLDHILAPQLQQLVKNIEK</sequence>
<evidence type="ECO:0000313" key="8">
    <source>
        <dbReference type="EMBL" id="KAK7079688.1"/>
    </source>
</evidence>
<dbReference type="GO" id="GO:0003677">
    <property type="term" value="F:DNA binding"/>
    <property type="evidence" value="ECO:0007669"/>
    <property type="project" value="InterPro"/>
</dbReference>
<dbReference type="InterPro" id="IPR006134">
    <property type="entry name" value="DNA-dir_DNA_pol_B_multi_dom"/>
</dbReference>
<reference evidence="8 9" key="1">
    <citation type="submission" date="2023-11" db="EMBL/GenBank/DDBJ databases">
        <title>Halocaridina rubra genome assembly.</title>
        <authorList>
            <person name="Smith C."/>
        </authorList>
    </citation>
    <scope>NUCLEOTIDE SEQUENCE [LARGE SCALE GENOMIC DNA]</scope>
    <source>
        <strain evidence="8">EP-1</strain>
        <tissue evidence="8">Whole</tissue>
    </source>
</reference>
<dbReference type="Gene3D" id="1.10.132.60">
    <property type="entry name" value="DNA polymerase family B, C-terminal domain"/>
    <property type="match status" value="1"/>
</dbReference>
<keyword evidence="9" id="KW-1185">Reference proteome</keyword>
<evidence type="ECO:0000256" key="3">
    <source>
        <dbReference type="ARBA" id="ARBA00022695"/>
    </source>
</evidence>
<dbReference type="PANTHER" id="PTHR45812">
    <property type="entry name" value="DNA POLYMERASE ZETA CATALYTIC SUBUNIT"/>
    <property type="match status" value="1"/>
</dbReference>
<organism evidence="8 9">
    <name type="scientific">Halocaridina rubra</name>
    <name type="common">Hawaiian red shrimp</name>
    <dbReference type="NCBI Taxonomy" id="373956"/>
    <lineage>
        <taxon>Eukaryota</taxon>
        <taxon>Metazoa</taxon>
        <taxon>Ecdysozoa</taxon>
        <taxon>Arthropoda</taxon>
        <taxon>Crustacea</taxon>
        <taxon>Multicrustacea</taxon>
        <taxon>Malacostraca</taxon>
        <taxon>Eumalacostraca</taxon>
        <taxon>Eucarida</taxon>
        <taxon>Decapoda</taxon>
        <taxon>Pleocyemata</taxon>
        <taxon>Caridea</taxon>
        <taxon>Atyoidea</taxon>
        <taxon>Atyidae</taxon>
        <taxon>Halocaridina</taxon>
    </lineage>
</organism>
<dbReference type="EMBL" id="JAXCGZ010006536">
    <property type="protein sequence ID" value="KAK7079688.1"/>
    <property type="molecule type" value="Genomic_DNA"/>
</dbReference>
<dbReference type="Proteomes" id="UP001381693">
    <property type="component" value="Unassembled WGS sequence"/>
</dbReference>
<keyword evidence="2 8" id="KW-0808">Transferase</keyword>
<name>A0AAN9A9N2_HALRR</name>
<dbReference type="Pfam" id="PF14260">
    <property type="entry name" value="zf-C4pol"/>
    <property type="match status" value="1"/>
</dbReference>
<evidence type="ECO:0000259" key="6">
    <source>
        <dbReference type="Pfam" id="PF00136"/>
    </source>
</evidence>
<dbReference type="EC" id="2.7.7.7" evidence="1"/>
<keyword evidence="3 8" id="KW-0548">Nucleotidyltransferase</keyword>
<protein>
    <recommendedName>
        <fullName evidence="1">DNA-directed DNA polymerase</fullName>
        <ecNumber evidence="1">2.7.7.7</ecNumber>
    </recommendedName>
</protein>
<keyword evidence="4" id="KW-0239">DNA-directed DNA polymerase</keyword>
<dbReference type="InterPro" id="IPR025687">
    <property type="entry name" value="Znf-C4pol"/>
</dbReference>
<dbReference type="InterPro" id="IPR030559">
    <property type="entry name" value="PolZ_Rev3"/>
</dbReference>
<evidence type="ECO:0000256" key="1">
    <source>
        <dbReference type="ARBA" id="ARBA00012417"/>
    </source>
</evidence>
<dbReference type="GO" id="GO:0003887">
    <property type="term" value="F:DNA-directed DNA polymerase activity"/>
    <property type="evidence" value="ECO:0007669"/>
    <property type="project" value="UniProtKB-KW"/>
</dbReference>
<feature type="domain" description="C4-type zinc-finger of DNA polymerase delta" evidence="7">
    <location>
        <begin position="131"/>
        <end position="206"/>
    </location>
</feature>
<evidence type="ECO:0000259" key="7">
    <source>
        <dbReference type="Pfam" id="PF14260"/>
    </source>
</evidence>
<evidence type="ECO:0000256" key="5">
    <source>
        <dbReference type="ARBA" id="ARBA00049244"/>
    </source>
</evidence>
<dbReference type="GO" id="GO:0042276">
    <property type="term" value="P:error-prone translesion synthesis"/>
    <property type="evidence" value="ECO:0007669"/>
    <property type="project" value="TreeGrafter"/>
</dbReference>
<dbReference type="GO" id="GO:0005634">
    <property type="term" value="C:nucleus"/>
    <property type="evidence" value="ECO:0007669"/>
    <property type="project" value="TreeGrafter"/>
</dbReference>
<dbReference type="Pfam" id="PF00136">
    <property type="entry name" value="DNA_pol_B"/>
    <property type="match status" value="1"/>
</dbReference>
<dbReference type="GO" id="GO:0000724">
    <property type="term" value="P:double-strand break repair via homologous recombination"/>
    <property type="evidence" value="ECO:0007669"/>
    <property type="project" value="TreeGrafter"/>
</dbReference>
<comment type="caution">
    <text evidence="8">The sequence shown here is derived from an EMBL/GenBank/DDBJ whole genome shotgun (WGS) entry which is preliminary data.</text>
</comment>
<accession>A0AAN9A9N2</accession>
<dbReference type="SUPFAM" id="SSF56672">
    <property type="entry name" value="DNA/RNA polymerases"/>
    <property type="match status" value="1"/>
</dbReference>
<feature type="domain" description="DNA-directed DNA polymerase family B multifunctional" evidence="6">
    <location>
        <begin position="4"/>
        <end position="73"/>
    </location>
</feature>
<evidence type="ECO:0000256" key="4">
    <source>
        <dbReference type="ARBA" id="ARBA00022932"/>
    </source>
</evidence>
<evidence type="ECO:0000313" key="9">
    <source>
        <dbReference type="Proteomes" id="UP001381693"/>
    </source>
</evidence>
<dbReference type="GO" id="GO:0000166">
    <property type="term" value="F:nucleotide binding"/>
    <property type="evidence" value="ECO:0007669"/>
    <property type="project" value="InterPro"/>
</dbReference>
<dbReference type="GO" id="GO:0016035">
    <property type="term" value="C:zeta DNA polymerase complex"/>
    <property type="evidence" value="ECO:0007669"/>
    <property type="project" value="InterPro"/>
</dbReference>
<evidence type="ECO:0000256" key="2">
    <source>
        <dbReference type="ARBA" id="ARBA00022679"/>
    </source>
</evidence>
<dbReference type="AlphaFoldDB" id="A0AAN9A9N2"/>
<dbReference type="PANTHER" id="PTHR45812:SF1">
    <property type="entry name" value="DNA POLYMERASE ZETA CATALYTIC SUBUNIT"/>
    <property type="match status" value="1"/>
</dbReference>
<dbReference type="InterPro" id="IPR043502">
    <property type="entry name" value="DNA/RNA_pol_sf"/>
</dbReference>
<proteinExistence type="predicted"/>
<comment type="catalytic activity">
    <reaction evidence="5">
        <text>DNA(n) + a 2'-deoxyribonucleoside 5'-triphosphate = DNA(n+1) + diphosphate</text>
        <dbReference type="Rhea" id="RHEA:22508"/>
        <dbReference type="Rhea" id="RHEA-COMP:17339"/>
        <dbReference type="Rhea" id="RHEA-COMP:17340"/>
        <dbReference type="ChEBI" id="CHEBI:33019"/>
        <dbReference type="ChEBI" id="CHEBI:61560"/>
        <dbReference type="ChEBI" id="CHEBI:173112"/>
        <dbReference type="EC" id="2.7.7.7"/>
    </reaction>
</comment>
<gene>
    <name evidence="8" type="primary">REV3L</name>
    <name evidence="8" type="ORF">SK128_023878</name>
</gene>